<accession>A0ACC1HMB3</accession>
<reference evidence="1" key="1">
    <citation type="submission" date="2022-06" db="EMBL/GenBank/DDBJ databases">
        <title>Phylogenomic reconstructions and comparative analyses of Kickxellomycotina fungi.</title>
        <authorList>
            <person name="Reynolds N.K."/>
            <person name="Stajich J.E."/>
            <person name="Barry K."/>
            <person name="Grigoriev I.V."/>
            <person name="Crous P."/>
            <person name="Smith M.E."/>
        </authorList>
    </citation>
    <scope>NUCLEOTIDE SEQUENCE</scope>
    <source>
        <strain evidence="1">RSA 2271</strain>
    </source>
</reference>
<dbReference type="EMBL" id="JAMZIH010002170">
    <property type="protein sequence ID" value="KAJ1677624.1"/>
    <property type="molecule type" value="Genomic_DNA"/>
</dbReference>
<evidence type="ECO:0000313" key="2">
    <source>
        <dbReference type="Proteomes" id="UP001145114"/>
    </source>
</evidence>
<organism evidence="1 2">
    <name type="scientific">Spiromyces aspiralis</name>
    <dbReference type="NCBI Taxonomy" id="68401"/>
    <lineage>
        <taxon>Eukaryota</taxon>
        <taxon>Fungi</taxon>
        <taxon>Fungi incertae sedis</taxon>
        <taxon>Zoopagomycota</taxon>
        <taxon>Kickxellomycotina</taxon>
        <taxon>Kickxellomycetes</taxon>
        <taxon>Kickxellales</taxon>
        <taxon>Kickxellaceae</taxon>
        <taxon>Spiromyces</taxon>
    </lineage>
</organism>
<evidence type="ECO:0000313" key="1">
    <source>
        <dbReference type="EMBL" id="KAJ1677624.1"/>
    </source>
</evidence>
<sequence length="125" mass="13840">MSTNVKVFTKEEIEKHKTRDDLWMVIDQKVYDHPGGEEVLLEHAGIDATESFKDIGHSDDAVELLKDFYVGDFEGEKLTESPRKLDEGSKDTAPSSSTQASGASPIRWAVPVAIGIALLAYKLYI</sequence>
<comment type="caution">
    <text evidence="1">The sequence shown here is derived from an EMBL/GenBank/DDBJ whole genome shotgun (WGS) entry which is preliminary data.</text>
</comment>
<name>A0ACC1HMB3_9FUNG</name>
<gene>
    <name evidence="1" type="ORF">EV182_005783</name>
</gene>
<dbReference type="Proteomes" id="UP001145114">
    <property type="component" value="Unassembled WGS sequence"/>
</dbReference>
<protein>
    <submittedName>
        <fullName evidence="1">Uncharacterized protein</fullName>
    </submittedName>
</protein>
<keyword evidence="2" id="KW-1185">Reference proteome</keyword>
<proteinExistence type="predicted"/>